<dbReference type="AlphaFoldDB" id="A0A659SIH7"/>
<dbReference type="EMBL" id="PYKK01000214">
    <property type="protein sequence ID" value="TGD51065.1"/>
    <property type="molecule type" value="Genomic_DNA"/>
</dbReference>
<sequence>MNLGTLVSETRNPQTMDLDALPTPELVKRFNEQDTLVAEAVKATLPDVARAVDAAAAALKAGGRIIYMGAGPRGRLGVLDASECPPTFGVPHGRGGGGVAGG</sequence>
<dbReference type="GO" id="GO:0097367">
    <property type="term" value="F:carbohydrate derivative binding"/>
    <property type="evidence" value="ECO:0007669"/>
    <property type="project" value="InterPro"/>
</dbReference>
<dbReference type="GO" id="GO:0016835">
    <property type="term" value="F:carbon-oxygen lyase activity"/>
    <property type="evidence" value="ECO:0007669"/>
    <property type="project" value="TreeGrafter"/>
</dbReference>
<dbReference type="PANTHER" id="PTHR10088:SF5">
    <property type="entry name" value="N-ACETYLMURAMIC ACID 6-PHOSPHATE ETHERASE"/>
    <property type="match status" value="1"/>
</dbReference>
<proteinExistence type="predicted"/>
<accession>A0A659SIH7</accession>
<dbReference type="Proteomes" id="UP000297989">
    <property type="component" value="Unassembled WGS sequence"/>
</dbReference>
<dbReference type="GO" id="GO:0016803">
    <property type="term" value="F:ether hydrolase activity"/>
    <property type="evidence" value="ECO:0007669"/>
    <property type="project" value="TreeGrafter"/>
</dbReference>
<comment type="caution">
    <text evidence="3">The sequence shown here is derived from an EMBL/GenBank/DDBJ whole genome shotgun (WGS) entry which is preliminary data.</text>
</comment>
<dbReference type="InterPro" id="IPR040190">
    <property type="entry name" value="MURQ/GCKR"/>
</dbReference>
<evidence type="ECO:0000313" key="4">
    <source>
        <dbReference type="Proteomes" id="UP000297989"/>
    </source>
</evidence>
<keyword evidence="1" id="KW-0119">Carbohydrate metabolism</keyword>
<gene>
    <name evidence="3" type="primary">murQ</name>
    <name evidence="3" type="synonym">yfeU</name>
    <name evidence="3" type="ORF">C9F10_02405</name>
</gene>
<evidence type="ECO:0000256" key="1">
    <source>
        <dbReference type="ARBA" id="ARBA00023277"/>
    </source>
</evidence>
<organism evidence="3 4">
    <name type="scientific">Salmonella enterica subsp. enterica serovar Poona</name>
    <dbReference type="NCBI Taxonomy" id="436295"/>
    <lineage>
        <taxon>Bacteria</taxon>
        <taxon>Pseudomonadati</taxon>
        <taxon>Pseudomonadota</taxon>
        <taxon>Gammaproteobacteria</taxon>
        <taxon>Enterobacterales</taxon>
        <taxon>Enterobacteriaceae</taxon>
        <taxon>Salmonella</taxon>
    </lineage>
</organism>
<evidence type="ECO:0000256" key="2">
    <source>
        <dbReference type="SAM" id="MobiDB-lite"/>
    </source>
</evidence>
<feature type="compositionally biased region" description="Polar residues" evidence="2">
    <location>
        <begin position="1"/>
        <end position="15"/>
    </location>
</feature>
<feature type="region of interest" description="Disordered" evidence="2">
    <location>
        <begin position="1"/>
        <end position="20"/>
    </location>
</feature>
<name>A0A659SIH7_SALET</name>
<dbReference type="PANTHER" id="PTHR10088">
    <property type="entry name" value="GLUCOKINASE REGULATORY PROTEIN"/>
    <property type="match status" value="1"/>
</dbReference>
<dbReference type="GO" id="GO:0046348">
    <property type="term" value="P:amino sugar catabolic process"/>
    <property type="evidence" value="ECO:0007669"/>
    <property type="project" value="TreeGrafter"/>
</dbReference>
<dbReference type="InterPro" id="IPR046348">
    <property type="entry name" value="SIS_dom_sf"/>
</dbReference>
<dbReference type="SUPFAM" id="SSF53697">
    <property type="entry name" value="SIS domain"/>
    <property type="match status" value="1"/>
</dbReference>
<evidence type="ECO:0000313" key="3">
    <source>
        <dbReference type="EMBL" id="TGD51065.1"/>
    </source>
</evidence>
<feature type="non-terminal residue" evidence="3">
    <location>
        <position position="102"/>
    </location>
</feature>
<dbReference type="Gene3D" id="3.40.50.10490">
    <property type="entry name" value="Glucose-6-phosphate isomerase like protein, domain 1"/>
    <property type="match status" value="1"/>
</dbReference>
<reference evidence="3 4" key="1">
    <citation type="submission" date="2018-03" db="EMBL/GenBank/DDBJ databases">
        <title>Non-Typhoidal Salmonella genome sequencing and assembly.</title>
        <authorList>
            <person name="Matchawe C."/>
        </authorList>
    </citation>
    <scope>NUCLEOTIDE SEQUENCE [LARGE SCALE GENOMIC DNA]</scope>
    <source>
        <strain evidence="3 4">8EV</strain>
    </source>
</reference>
<dbReference type="GO" id="GO:0009254">
    <property type="term" value="P:peptidoglycan turnover"/>
    <property type="evidence" value="ECO:0007669"/>
    <property type="project" value="TreeGrafter"/>
</dbReference>
<protein>
    <submittedName>
        <fullName evidence="3">N-acetylmuramic acid 6-phosphate etherase</fullName>
    </submittedName>
</protein>